<feature type="compositionally biased region" description="Low complexity" evidence="5">
    <location>
        <begin position="410"/>
        <end position="431"/>
    </location>
</feature>
<dbReference type="Gene3D" id="1.25.40.10">
    <property type="entry name" value="Tetratricopeptide repeat domain"/>
    <property type="match status" value="1"/>
</dbReference>
<proteinExistence type="predicted"/>
<dbReference type="InterPro" id="IPR011990">
    <property type="entry name" value="TPR-like_helical_dom_sf"/>
</dbReference>
<evidence type="ECO:0000259" key="6">
    <source>
        <dbReference type="PROSITE" id="PS50135"/>
    </source>
</evidence>
<keyword evidence="8" id="KW-1185">Reference proteome</keyword>
<dbReference type="Gene3D" id="3.30.60.90">
    <property type="match status" value="1"/>
</dbReference>
<keyword evidence="1" id="KW-0479">Metal-binding</keyword>
<evidence type="ECO:0000313" key="8">
    <source>
        <dbReference type="Proteomes" id="UP000756132"/>
    </source>
</evidence>
<dbReference type="GO" id="GO:0005080">
    <property type="term" value="F:protein kinase C binding"/>
    <property type="evidence" value="ECO:0007669"/>
    <property type="project" value="TreeGrafter"/>
</dbReference>
<protein>
    <recommendedName>
        <fullName evidence="6">ZZ-type domain-containing protein</fullName>
    </recommendedName>
</protein>
<dbReference type="Proteomes" id="UP000756132">
    <property type="component" value="Chromosome 1"/>
</dbReference>
<dbReference type="PANTHER" id="PTHR15090:SF0">
    <property type="entry name" value="SEQUESTOSOME-1"/>
    <property type="match status" value="1"/>
</dbReference>
<dbReference type="InterPro" id="IPR043145">
    <property type="entry name" value="Znf_ZZ_sf"/>
</dbReference>
<name>A0A9Q8L6L9_PASFU</name>
<reference evidence="7" key="1">
    <citation type="submission" date="2021-12" db="EMBL/GenBank/DDBJ databases">
        <authorList>
            <person name="Zaccaron A."/>
            <person name="Stergiopoulos I."/>
        </authorList>
    </citation>
    <scope>NUCLEOTIDE SEQUENCE</scope>
    <source>
        <strain evidence="7">Race5_Kim</strain>
    </source>
</reference>
<evidence type="ECO:0000256" key="2">
    <source>
        <dbReference type="ARBA" id="ARBA00022771"/>
    </source>
</evidence>
<accession>A0A9Q8L6L9</accession>
<feature type="compositionally biased region" description="Polar residues" evidence="5">
    <location>
        <begin position="177"/>
        <end position="187"/>
    </location>
</feature>
<dbReference type="SUPFAM" id="SSF48452">
    <property type="entry name" value="TPR-like"/>
    <property type="match status" value="1"/>
</dbReference>
<feature type="region of interest" description="Disordered" evidence="5">
    <location>
        <begin position="1"/>
        <end position="77"/>
    </location>
</feature>
<dbReference type="InterPro" id="IPR000433">
    <property type="entry name" value="Znf_ZZ"/>
</dbReference>
<dbReference type="RefSeq" id="XP_047756206.1">
    <property type="nucleotide sequence ID" value="XM_047901292.1"/>
</dbReference>
<dbReference type="CDD" id="cd02340">
    <property type="entry name" value="ZZ_NBR1_like"/>
    <property type="match status" value="1"/>
</dbReference>
<dbReference type="PANTHER" id="PTHR15090">
    <property type="entry name" value="SEQUESTOSOME 1-RELATED"/>
    <property type="match status" value="1"/>
</dbReference>
<feature type="region of interest" description="Disordered" evidence="5">
    <location>
        <begin position="409"/>
        <end position="435"/>
    </location>
</feature>
<dbReference type="GeneID" id="71982022"/>
<dbReference type="OrthoDB" id="3650944at2759"/>
<dbReference type="GO" id="GO:0000423">
    <property type="term" value="P:mitophagy"/>
    <property type="evidence" value="ECO:0007669"/>
    <property type="project" value="TreeGrafter"/>
</dbReference>
<dbReference type="AlphaFoldDB" id="A0A9Q8L6L9"/>
<dbReference type="SUPFAM" id="SSF57850">
    <property type="entry name" value="RING/U-box"/>
    <property type="match status" value="1"/>
</dbReference>
<dbReference type="GO" id="GO:0070530">
    <property type="term" value="F:K63-linked polyubiquitin modification-dependent protein binding"/>
    <property type="evidence" value="ECO:0007669"/>
    <property type="project" value="TreeGrafter"/>
</dbReference>
<organism evidence="7 8">
    <name type="scientific">Passalora fulva</name>
    <name type="common">Tomato leaf mold</name>
    <name type="synonym">Cladosporium fulvum</name>
    <dbReference type="NCBI Taxonomy" id="5499"/>
    <lineage>
        <taxon>Eukaryota</taxon>
        <taxon>Fungi</taxon>
        <taxon>Dikarya</taxon>
        <taxon>Ascomycota</taxon>
        <taxon>Pezizomycotina</taxon>
        <taxon>Dothideomycetes</taxon>
        <taxon>Dothideomycetidae</taxon>
        <taxon>Mycosphaerellales</taxon>
        <taxon>Mycosphaerellaceae</taxon>
        <taxon>Fulvia</taxon>
    </lineage>
</organism>
<keyword evidence="2 4" id="KW-0863">Zinc-finger</keyword>
<dbReference type="EMBL" id="CP090163">
    <property type="protein sequence ID" value="UJO11840.1"/>
    <property type="molecule type" value="Genomic_DNA"/>
</dbReference>
<gene>
    <name evidence="7" type="ORF">CLAFUR5_02144</name>
</gene>
<dbReference type="KEGG" id="ffu:CLAFUR5_02144"/>
<keyword evidence="3" id="KW-0862">Zinc</keyword>
<evidence type="ECO:0000256" key="3">
    <source>
        <dbReference type="ARBA" id="ARBA00022833"/>
    </source>
</evidence>
<evidence type="ECO:0000256" key="5">
    <source>
        <dbReference type="SAM" id="MobiDB-lite"/>
    </source>
</evidence>
<dbReference type="InterPro" id="IPR052260">
    <property type="entry name" value="Autophagy_Rcpt_SigReg"/>
</dbReference>
<dbReference type="PROSITE" id="PS50135">
    <property type="entry name" value="ZF_ZZ_2"/>
    <property type="match status" value="1"/>
</dbReference>
<dbReference type="GO" id="GO:0007032">
    <property type="term" value="P:endosome organization"/>
    <property type="evidence" value="ECO:0007669"/>
    <property type="project" value="TreeGrafter"/>
</dbReference>
<evidence type="ECO:0000313" key="7">
    <source>
        <dbReference type="EMBL" id="UJO11840.1"/>
    </source>
</evidence>
<dbReference type="GO" id="GO:0035973">
    <property type="term" value="P:aggrephagy"/>
    <property type="evidence" value="ECO:0007669"/>
    <property type="project" value="TreeGrafter"/>
</dbReference>
<dbReference type="GO" id="GO:0008270">
    <property type="term" value="F:zinc ion binding"/>
    <property type="evidence" value="ECO:0007669"/>
    <property type="project" value="UniProtKB-KW"/>
</dbReference>
<evidence type="ECO:0000256" key="4">
    <source>
        <dbReference type="PROSITE-ProRule" id="PRU00228"/>
    </source>
</evidence>
<feature type="compositionally biased region" description="Basic residues" evidence="5">
    <location>
        <begin position="167"/>
        <end position="176"/>
    </location>
</feature>
<feature type="domain" description="ZZ-type" evidence="6">
    <location>
        <begin position="90"/>
        <end position="143"/>
    </location>
</feature>
<feature type="compositionally biased region" description="Basic and acidic residues" evidence="5">
    <location>
        <begin position="1"/>
        <end position="12"/>
    </location>
</feature>
<feature type="region of interest" description="Disordered" evidence="5">
    <location>
        <begin position="161"/>
        <end position="193"/>
    </location>
</feature>
<sequence length="545" mass="60805">MASDIEKIPSGEREDDAPELVQVKKRQVPVKSNSVANIPQTTPTSRDDNQASLASRGPSRYRPAKRTPSAPPAVTFQPAPMRFPISRNEQHSATCDVCDQRIFGRRHKCLDCGDWDHCDECVDKARRMHPAHHHFIALDQPVVPWPEDVLDATADEYLESLPDTHPKGKLLKKGRKTQSSTNGTNTPLPRKTAPVPQPPIAYAESPDFVGDVHHRTFYGPGGIDEATPTELLDEERVKLIVHFFNNCDWERAEKFLIGHLDSLAARSVETPIVRRVQHLLAVCASFRGEWDEAITRFIRVLNTPITRIADIDDGDCAAAHWLGDLYAMQNRRAEALLAYSIAEWSSLYNRSDPSLHNAIHAEQTAVQVGVSKADFKHHWSLENESADPSSILNKNIISMQTAKSILANATGSDDSSSSFSPSRRRSTGPSPLRQDRSRASYVLPICDFTSFKLWDSELMKLSHWSFVPTSPWPMPFDPLISLANIERGRLYDYECDMLSVFTSNPDAKIPRLGGLGLEEGGGVFYASFLAMVRKPLLPRSIPSVD</sequence>
<evidence type="ECO:0000256" key="1">
    <source>
        <dbReference type="ARBA" id="ARBA00022723"/>
    </source>
</evidence>
<dbReference type="GO" id="GO:0044753">
    <property type="term" value="C:amphisome"/>
    <property type="evidence" value="ECO:0007669"/>
    <property type="project" value="TreeGrafter"/>
</dbReference>
<feature type="compositionally biased region" description="Polar residues" evidence="5">
    <location>
        <begin position="30"/>
        <end position="44"/>
    </location>
</feature>
<dbReference type="GO" id="GO:0016235">
    <property type="term" value="C:aggresome"/>
    <property type="evidence" value="ECO:0007669"/>
    <property type="project" value="TreeGrafter"/>
</dbReference>
<reference evidence="7" key="2">
    <citation type="journal article" date="2022" name="Microb. Genom.">
        <title>A chromosome-scale genome assembly of the tomato pathogen Cladosporium fulvum reveals a compartmentalized genome architecture and the presence of a dispensable chromosome.</title>
        <authorList>
            <person name="Zaccaron A.Z."/>
            <person name="Chen L.H."/>
            <person name="Samaras A."/>
            <person name="Stergiopoulos I."/>
        </authorList>
    </citation>
    <scope>NUCLEOTIDE SEQUENCE</scope>
    <source>
        <strain evidence="7">Race5_Kim</strain>
    </source>
</reference>